<feature type="chain" id="PRO_5046652607" description="Secreted protein" evidence="1">
    <location>
        <begin position="20"/>
        <end position="103"/>
    </location>
</feature>
<evidence type="ECO:0008006" key="4">
    <source>
        <dbReference type="Google" id="ProtNLM"/>
    </source>
</evidence>
<gene>
    <name evidence="2" type="ORF">DY000_02032527</name>
</gene>
<sequence>MLMWLLIPTTLMMFVYLISKNIVDELVIIGYTELSIAMWRPTTVLISRSFALSALVLKNGGNGVLDCCLQRFLKVCSQHFEHKAYFLLLIVRHSLVWCHDRFV</sequence>
<evidence type="ECO:0000313" key="3">
    <source>
        <dbReference type="Proteomes" id="UP000266723"/>
    </source>
</evidence>
<keyword evidence="3" id="KW-1185">Reference proteome</keyword>
<organism evidence="2 3">
    <name type="scientific">Brassica cretica</name>
    <name type="common">Mustard</name>
    <dbReference type="NCBI Taxonomy" id="69181"/>
    <lineage>
        <taxon>Eukaryota</taxon>
        <taxon>Viridiplantae</taxon>
        <taxon>Streptophyta</taxon>
        <taxon>Embryophyta</taxon>
        <taxon>Tracheophyta</taxon>
        <taxon>Spermatophyta</taxon>
        <taxon>Magnoliopsida</taxon>
        <taxon>eudicotyledons</taxon>
        <taxon>Gunneridae</taxon>
        <taxon>Pentapetalae</taxon>
        <taxon>rosids</taxon>
        <taxon>malvids</taxon>
        <taxon>Brassicales</taxon>
        <taxon>Brassicaceae</taxon>
        <taxon>Brassiceae</taxon>
        <taxon>Brassica</taxon>
    </lineage>
</organism>
<protein>
    <recommendedName>
        <fullName evidence="4">Secreted protein</fullName>
    </recommendedName>
</protein>
<evidence type="ECO:0000256" key="1">
    <source>
        <dbReference type="SAM" id="SignalP"/>
    </source>
</evidence>
<keyword evidence="1" id="KW-0732">Signal</keyword>
<feature type="signal peptide" evidence="1">
    <location>
        <begin position="1"/>
        <end position="19"/>
    </location>
</feature>
<accession>A0ABQ7DPQ1</accession>
<reference evidence="2 3" key="1">
    <citation type="journal article" date="2020" name="BMC Genomics">
        <title>Intraspecific diversification of the crop wild relative Brassica cretica Lam. using demographic model selection.</title>
        <authorList>
            <person name="Kioukis A."/>
            <person name="Michalopoulou V.A."/>
            <person name="Briers L."/>
            <person name="Pirintsos S."/>
            <person name="Studholme D.J."/>
            <person name="Pavlidis P."/>
            <person name="Sarris P.F."/>
        </authorList>
    </citation>
    <scope>NUCLEOTIDE SEQUENCE [LARGE SCALE GENOMIC DNA]</scope>
    <source>
        <strain evidence="3">cv. PFS-1207/04</strain>
    </source>
</reference>
<proteinExistence type="predicted"/>
<dbReference type="EMBL" id="QGKV02000649">
    <property type="protein sequence ID" value="KAF3580054.1"/>
    <property type="molecule type" value="Genomic_DNA"/>
</dbReference>
<comment type="caution">
    <text evidence="2">The sequence shown here is derived from an EMBL/GenBank/DDBJ whole genome shotgun (WGS) entry which is preliminary data.</text>
</comment>
<evidence type="ECO:0000313" key="2">
    <source>
        <dbReference type="EMBL" id="KAF3580054.1"/>
    </source>
</evidence>
<dbReference type="Proteomes" id="UP000266723">
    <property type="component" value="Unassembled WGS sequence"/>
</dbReference>
<name>A0ABQ7DPQ1_BRACR</name>